<evidence type="ECO:0000256" key="1">
    <source>
        <dbReference type="SAM" id="MobiDB-lite"/>
    </source>
</evidence>
<feature type="compositionally biased region" description="Basic residues" evidence="1">
    <location>
        <begin position="23"/>
        <end position="33"/>
    </location>
</feature>
<dbReference type="Proteomes" id="UP000485058">
    <property type="component" value="Unassembled WGS sequence"/>
</dbReference>
<name>A0A6A0AI05_HAELA</name>
<keyword evidence="3" id="KW-1185">Reference proteome</keyword>
<feature type="non-terminal residue" evidence="2">
    <location>
        <position position="1"/>
    </location>
</feature>
<sequence length="65" mass="6912">GARGAHSSSSQLRGACRSDRAGHGRTAHPRLHQPRCECGEGCQDWPLPGIRHGRQRVPGHLPGAA</sequence>
<comment type="caution">
    <text evidence="2">The sequence shown here is derived from an EMBL/GenBank/DDBJ whole genome shotgun (WGS) entry which is preliminary data.</text>
</comment>
<reference evidence="2 3" key="1">
    <citation type="submission" date="2020-02" db="EMBL/GenBank/DDBJ databases">
        <title>Draft genome sequence of Haematococcus lacustris strain NIES-144.</title>
        <authorList>
            <person name="Morimoto D."/>
            <person name="Nakagawa S."/>
            <person name="Yoshida T."/>
            <person name="Sawayama S."/>
        </authorList>
    </citation>
    <scope>NUCLEOTIDE SEQUENCE [LARGE SCALE GENOMIC DNA]</scope>
    <source>
        <strain evidence="2 3">NIES-144</strain>
    </source>
</reference>
<feature type="compositionally biased region" description="Polar residues" evidence="1">
    <location>
        <begin position="1"/>
        <end position="12"/>
    </location>
</feature>
<evidence type="ECO:0000313" key="2">
    <source>
        <dbReference type="EMBL" id="GFH32570.1"/>
    </source>
</evidence>
<accession>A0A6A0AI05</accession>
<proteinExistence type="predicted"/>
<gene>
    <name evidence="2" type="ORF">HaLaN_31811</name>
</gene>
<organism evidence="2 3">
    <name type="scientific">Haematococcus lacustris</name>
    <name type="common">Green alga</name>
    <name type="synonym">Haematococcus pluvialis</name>
    <dbReference type="NCBI Taxonomy" id="44745"/>
    <lineage>
        <taxon>Eukaryota</taxon>
        <taxon>Viridiplantae</taxon>
        <taxon>Chlorophyta</taxon>
        <taxon>core chlorophytes</taxon>
        <taxon>Chlorophyceae</taxon>
        <taxon>CS clade</taxon>
        <taxon>Chlamydomonadales</taxon>
        <taxon>Haematococcaceae</taxon>
        <taxon>Haematococcus</taxon>
    </lineage>
</organism>
<evidence type="ECO:0000313" key="3">
    <source>
        <dbReference type="Proteomes" id="UP000485058"/>
    </source>
</evidence>
<feature type="non-terminal residue" evidence="2">
    <location>
        <position position="65"/>
    </location>
</feature>
<dbReference type="AlphaFoldDB" id="A0A6A0AI05"/>
<dbReference type="EMBL" id="BLLF01006814">
    <property type="protein sequence ID" value="GFH32570.1"/>
    <property type="molecule type" value="Genomic_DNA"/>
</dbReference>
<feature type="region of interest" description="Disordered" evidence="1">
    <location>
        <begin position="1"/>
        <end position="34"/>
    </location>
</feature>
<protein>
    <submittedName>
        <fullName evidence="2">Uncharacterized protein</fullName>
    </submittedName>
</protein>